<name>B9WED9_CANDC</name>
<comment type="catalytic activity">
    <reaction evidence="1 4">
        <text>[protein]-peptidylproline (omega=180) = [protein]-peptidylproline (omega=0)</text>
        <dbReference type="Rhea" id="RHEA:16237"/>
        <dbReference type="Rhea" id="RHEA-COMP:10747"/>
        <dbReference type="Rhea" id="RHEA-COMP:10748"/>
        <dbReference type="ChEBI" id="CHEBI:83833"/>
        <dbReference type="ChEBI" id="CHEBI:83834"/>
        <dbReference type="EC" id="5.2.1.8"/>
    </reaction>
</comment>
<dbReference type="GeneID" id="8047111"/>
<dbReference type="SUPFAM" id="SSF50891">
    <property type="entry name" value="Cyclophilin-like"/>
    <property type="match status" value="1"/>
</dbReference>
<dbReference type="KEGG" id="cdu:CD36_85520"/>
<dbReference type="Gene3D" id="2.40.100.10">
    <property type="entry name" value="Cyclophilin-like"/>
    <property type="match status" value="1"/>
</dbReference>
<dbReference type="EC" id="5.2.1.8" evidence="4"/>
<gene>
    <name evidence="7" type="ordered locus">Cd36_85520</name>
    <name evidence="8" type="ORF">CD36_85520</name>
</gene>
<dbReference type="PANTHER" id="PTHR11071">
    <property type="entry name" value="PEPTIDYL-PROLYL CIS-TRANS ISOMERASE"/>
    <property type="match status" value="1"/>
</dbReference>
<dbReference type="EMBL" id="FM992690">
    <property type="protein sequence ID" value="CAX43050.1"/>
    <property type="molecule type" value="Genomic_DNA"/>
</dbReference>
<dbReference type="AlphaFoldDB" id="B9WED9"/>
<dbReference type="GO" id="GO:0003755">
    <property type="term" value="F:peptidyl-prolyl cis-trans isomerase activity"/>
    <property type="evidence" value="ECO:0007669"/>
    <property type="project" value="UniProtKB-UniRule"/>
</dbReference>
<proteinExistence type="inferred from homology"/>
<evidence type="ECO:0000313" key="7">
    <source>
        <dbReference type="CGD" id="CAL0000160233"/>
    </source>
</evidence>
<dbReference type="GO" id="GO:0005783">
    <property type="term" value="C:endoplasmic reticulum"/>
    <property type="evidence" value="ECO:0007669"/>
    <property type="project" value="TreeGrafter"/>
</dbReference>
<dbReference type="InterPro" id="IPR020892">
    <property type="entry name" value="Cyclophilin-type_PPIase_CS"/>
</dbReference>
<dbReference type="Pfam" id="PF00160">
    <property type="entry name" value="Pro_isomerase"/>
    <property type="match status" value="1"/>
</dbReference>
<feature type="transmembrane region" description="Helical" evidence="5">
    <location>
        <begin position="233"/>
        <end position="250"/>
    </location>
</feature>
<evidence type="ECO:0000259" key="6">
    <source>
        <dbReference type="PROSITE" id="PS50072"/>
    </source>
</evidence>
<dbReference type="eggNOG" id="KOG0880">
    <property type="taxonomic scope" value="Eukaryota"/>
</dbReference>
<sequence>MSSVLLTLIFFVNLVLSSVIPEADLKLTVEEQSHLEGDPQATHKVVFTVKHGDEVLGDLSLALFGETCPKTVENFYQLANRGDDGHGYRNSKFHRIINNFVIQGGDYDGQGGKSIYGDRFNDENFILKHNKLGRLSMANAGPNTNGGQFFILNGDSTPHLDGHHVVFGQLVDGFDTLQKISTVEVKDSSPLKPVVISDVKTAIAKSKDNQKVVAESSSSSPETEGITPVSTSVYSYLFIFLLLGVVFAAYKKMPRRDHITTIKD</sequence>
<dbReference type="InterPro" id="IPR002130">
    <property type="entry name" value="Cyclophilin-type_PPIase_dom"/>
</dbReference>
<dbReference type="GO" id="GO:0006457">
    <property type="term" value="P:protein folding"/>
    <property type="evidence" value="ECO:0007669"/>
    <property type="project" value="InterPro"/>
</dbReference>
<dbReference type="PANTHER" id="PTHR11071:SF561">
    <property type="entry name" value="PEPTIDYL-PROLYL CIS-TRANS ISOMERASE D-RELATED"/>
    <property type="match status" value="1"/>
</dbReference>
<keyword evidence="5" id="KW-1133">Transmembrane helix</keyword>
<dbReference type="RefSeq" id="XP_002419456.1">
    <property type="nucleotide sequence ID" value="XM_002419411.1"/>
</dbReference>
<keyword evidence="2 4" id="KW-0697">Rotamase</keyword>
<evidence type="ECO:0000256" key="1">
    <source>
        <dbReference type="ARBA" id="ARBA00000971"/>
    </source>
</evidence>
<keyword evidence="5" id="KW-0812">Transmembrane</keyword>
<dbReference type="OrthoDB" id="271386at2759"/>
<organism evidence="8 9">
    <name type="scientific">Candida dubliniensis (strain CD36 / ATCC MYA-646 / CBS 7987 / NCPF 3949 / NRRL Y-17841)</name>
    <name type="common">Yeast</name>
    <dbReference type="NCBI Taxonomy" id="573826"/>
    <lineage>
        <taxon>Eukaryota</taxon>
        <taxon>Fungi</taxon>
        <taxon>Dikarya</taxon>
        <taxon>Ascomycota</taxon>
        <taxon>Saccharomycotina</taxon>
        <taxon>Pichiomycetes</taxon>
        <taxon>Debaryomycetaceae</taxon>
        <taxon>Candida/Lodderomyces clade</taxon>
        <taxon>Candida</taxon>
    </lineage>
</organism>
<evidence type="ECO:0000313" key="9">
    <source>
        <dbReference type="Proteomes" id="UP000002605"/>
    </source>
</evidence>
<keyword evidence="3 4" id="KW-0413">Isomerase</keyword>
<evidence type="ECO:0000313" key="8">
    <source>
        <dbReference type="EMBL" id="CAX43050.1"/>
    </source>
</evidence>
<dbReference type="GO" id="GO:0000324">
    <property type="term" value="C:fungal-type vacuole"/>
    <property type="evidence" value="ECO:0007669"/>
    <property type="project" value="TreeGrafter"/>
</dbReference>
<dbReference type="VEuPathDB" id="FungiDB:CD36_85520"/>
<evidence type="ECO:0000256" key="4">
    <source>
        <dbReference type="RuleBase" id="RU363019"/>
    </source>
</evidence>
<dbReference type="Proteomes" id="UP000002605">
    <property type="component" value="Chromosome 3"/>
</dbReference>
<keyword evidence="5" id="KW-0472">Membrane</keyword>
<dbReference type="FunFam" id="2.40.100.10:FF:000025">
    <property type="entry name" value="Peptidyl-prolyl cis-trans isomerase CYP19-2"/>
    <property type="match status" value="1"/>
</dbReference>
<evidence type="ECO:0000256" key="5">
    <source>
        <dbReference type="SAM" id="Phobius"/>
    </source>
</evidence>
<dbReference type="PRINTS" id="PR00153">
    <property type="entry name" value="CSAPPISMRASE"/>
</dbReference>
<reference evidence="8 9" key="1">
    <citation type="journal article" date="2009" name="Genome Res.">
        <title>Comparative genomics of the fungal pathogens Candida dubliniensis and Candida albicans.</title>
        <authorList>
            <person name="Jackson A.P."/>
            <person name="Gamble J.A."/>
            <person name="Yeomans T."/>
            <person name="Moran G.P."/>
            <person name="Saunders D."/>
            <person name="Harris D."/>
            <person name="Aslett M."/>
            <person name="Barrell J.F."/>
            <person name="Butler G."/>
            <person name="Citiulo F."/>
            <person name="Coleman D.C."/>
            <person name="de Groot P.W.J."/>
            <person name="Goodwin T.J."/>
            <person name="Quail M.A."/>
            <person name="McQuillan J."/>
            <person name="Munro C.A."/>
            <person name="Pain A."/>
            <person name="Poulter R.T."/>
            <person name="Rajandream M.A."/>
            <person name="Renauld H."/>
            <person name="Spiering M.J."/>
            <person name="Tivey A."/>
            <person name="Gow N.A.R."/>
            <person name="Barrell B."/>
            <person name="Sullivan D.J."/>
            <person name="Berriman M."/>
        </authorList>
    </citation>
    <scope>NUCLEOTIDE SEQUENCE [LARGE SCALE GENOMIC DNA]</scope>
    <source>
        <strain evidence="9">CD36 / ATCC MYA-646 / CBS 7987 / NCPF 3949 / NRRL Y-17841</strain>
    </source>
</reference>
<keyword evidence="9" id="KW-1185">Reference proteome</keyword>
<dbReference type="InterPro" id="IPR029000">
    <property type="entry name" value="Cyclophilin-like_dom_sf"/>
</dbReference>
<evidence type="ECO:0000256" key="2">
    <source>
        <dbReference type="ARBA" id="ARBA00023110"/>
    </source>
</evidence>
<evidence type="ECO:0000256" key="3">
    <source>
        <dbReference type="ARBA" id="ARBA00023235"/>
    </source>
</evidence>
<dbReference type="PROSITE" id="PS50072">
    <property type="entry name" value="CSA_PPIASE_2"/>
    <property type="match status" value="1"/>
</dbReference>
<dbReference type="CGD" id="CAL0000160233">
    <property type="gene designation" value="Cd36_85520"/>
</dbReference>
<comment type="function">
    <text evidence="4">PPIases accelerate the folding of proteins. It catalyzes the cis-trans isomerization of proline imidic peptide bonds in oligopeptides.</text>
</comment>
<dbReference type="GO" id="GO:0016018">
    <property type="term" value="F:cyclosporin A binding"/>
    <property type="evidence" value="ECO:0007669"/>
    <property type="project" value="TreeGrafter"/>
</dbReference>
<feature type="signal peptide" evidence="4">
    <location>
        <begin position="1"/>
        <end position="17"/>
    </location>
</feature>
<protein>
    <recommendedName>
        <fullName evidence="4">Peptidyl-prolyl cis-trans isomerase</fullName>
        <shortName evidence="4">PPIase</shortName>
        <ecNumber evidence="4">5.2.1.8</ecNumber>
    </recommendedName>
</protein>
<comment type="similarity">
    <text evidence="4">Belongs to the cyclophilin-type PPIase family.</text>
</comment>
<keyword evidence="4" id="KW-0732">Signal</keyword>
<feature type="domain" description="PPIase cyclophilin-type" evidence="6">
    <location>
        <begin position="46"/>
        <end position="201"/>
    </location>
</feature>
<accession>B9WED9</accession>
<dbReference type="HOGENOM" id="CLU_012062_4_1_1"/>
<feature type="chain" id="PRO_5002893849" description="Peptidyl-prolyl cis-trans isomerase" evidence="4">
    <location>
        <begin position="18"/>
        <end position="264"/>
    </location>
</feature>
<dbReference type="PROSITE" id="PS00170">
    <property type="entry name" value="CSA_PPIASE_1"/>
    <property type="match status" value="1"/>
</dbReference>